<reference evidence="2" key="1">
    <citation type="journal article" date="2014" name="Proc. Natl. Acad. Sci. U.S.A.">
        <title>Extensive sampling of basidiomycete genomes demonstrates inadequacy of the white-rot/brown-rot paradigm for wood decay fungi.</title>
        <authorList>
            <person name="Riley R."/>
            <person name="Salamov A.A."/>
            <person name="Brown D.W."/>
            <person name="Nagy L.G."/>
            <person name="Floudas D."/>
            <person name="Held B.W."/>
            <person name="Levasseur A."/>
            <person name="Lombard V."/>
            <person name="Morin E."/>
            <person name="Otillar R."/>
            <person name="Lindquist E.A."/>
            <person name="Sun H."/>
            <person name="LaButti K.M."/>
            <person name="Schmutz J."/>
            <person name="Jabbour D."/>
            <person name="Luo H."/>
            <person name="Baker S.E."/>
            <person name="Pisabarro A.G."/>
            <person name="Walton J.D."/>
            <person name="Blanchette R.A."/>
            <person name="Henrissat B."/>
            <person name="Martin F."/>
            <person name="Cullen D."/>
            <person name="Hibbett D.S."/>
            <person name="Grigoriev I.V."/>
        </authorList>
    </citation>
    <scope>NUCLEOTIDE SEQUENCE [LARGE SCALE GENOMIC DNA]</scope>
    <source>
        <strain evidence="2">MUCL 33604</strain>
    </source>
</reference>
<evidence type="ECO:0000313" key="2">
    <source>
        <dbReference type="Proteomes" id="UP000027265"/>
    </source>
</evidence>
<dbReference type="EMBL" id="KL197739">
    <property type="protein sequence ID" value="KDQ52606.1"/>
    <property type="molecule type" value="Genomic_DNA"/>
</dbReference>
<evidence type="ECO:0000313" key="1">
    <source>
        <dbReference type="EMBL" id="KDQ52606.1"/>
    </source>
</evidence>
<dbReference type="InParanoid" id="A0A067PQL2"/>
<organism evidence="1 2">
    <name type="scientific">Jaapia argillacea MUCL 33604</name>
    <dbReference type="NCBI Taxonomy" id="933084"/>
    <lineage>
        <taxon>Eukaryota</taxon>
        <taxon>Fungi</taxon>
        <taxon>Dikarya</taxon>
        <taxon>Basidiomycota</taxon>
        <taxon>Agaricomycotina</taxon>
        <taxon>Agaricomycetes</taxon>
        <taxon>Agaricomycetidae</taxon>
        <taxon>Jaapiales</taxon>
        <taxon>Jaapiaceae</taxon>
        <taxon>Jaapia</taxon>
    </lineage>
</organism>
<dbReference type="Proteomes" id="UP000027265">
    <property type="component" value="Unassembled WGS sequence"/>
</dbReference>
<keyword evidence="2" id="KW-1185">Reference proteome</keyword>
<sequence length="103" mass="11392">MVAAWRMSPRSSFQFPAEAPSKRKGYQLADSRIQLWDPETSVVRILSLTVLSFCESTFLLSLAVATFIESALDRRLADVRSHSCRGATRPCVALARLCCVGTI</sequence>
<dbReference type="HOGENOM" id="CLU_2264146_0_0_1"/>
<accession>A0A067PQL2</accession>
<dbReference type="AlphaFoldDB" id="A0A067PQL2"/>
<proteinExistence type="predicted"/>
<name>A0A067PQL2_9AGAM</name>
<gene>
    <name evidence="1" type="ORF">JAAARDRAFT_480758</name>
</gene>
<protein>
    <submittedName>
        <fullName evidence="1">Uncharacterized protein</fullName>
    </submittedName>
</protein>